<comment type="similarity">
    <text evidence="2">Belongs to the PBP/GOBP family.</text>
</comment>
<dbReference type="PANTHER" id="PTHR21066">
    <property type="entry name" value="ODORANT-BINDING PROTEIN 59A-RELATED"/>
    <property type="match status" value="1"/>
</dbReference>
<evidence type="ECO:0000256" key="1">
    <source>
        <dbReference type="ARBA" id="ARBA00004613"/>
    </source>
</evidence>
<gene>
    <name evidence="5" type="ORF">R5R35_000985</name>
</gene>
<keyword evidence="4" id="KW-0472">Membrane</keyword>
<keyword evidence="4" id="KW-0812">Transmembrane</keyword>
<name>A0AAN9ZAP0_9ORTH</name>
<dbReference type="EMBL" id="JAZDUA010000061">
    <property type="protein sequence ID" value="KAK7870256.1"/>
    <property type="molecule type" value="Genomic_DNA"/>
</dbReference>
<accession>A0AAN9ZAP0</accession>
<comment type="caution">
    <text evidence="5">The sequence shown here is derived from an EMBL/GenBank/DDBJ whole genome shotgun (WGS) entry which is preliminary data.</text>
</comment>
<dbReference type="Proteomes" id="UP001378592">
    <property type="component" value="Unassembled WGS sequence"/>
</dbReference>
<organism evidence="5 6">
    <name type="scientific">Gryllus longicercus</name>
    <dbReference type="NCBI Taxonomy" id="2509291"/>
    <lineage>
        <taxon>Eukaryota</taxon>
        <taxon>Metazoa</taxon>
        <taxon>Ecdysozoa</taxon>
        <taxon>Arthropoda</taxon>
        <taxon>Hexapoda</taxon>
        <taxon>Insecta</taxon>
        <taxon>Pterygota</taxon>
        <taxon>Neoptera</taxon>
        <taxon>Polyneoptera</taxon>
        <taxon>Orthoptera</taxon>
        <taxon>Ensifera</taxon>
        <taxon>Gryllidea</taxon>
        <taxon>Grylloidea</taxon>
        <taxon>Gryllidae</taxon>
        <taxon>Gryllinae</taxon>
        <taxon>Gryllus</taxon>
    </lineage>
</organism>
<keyword evidence="3" id="KW-0964">Secreted</keyword>
<evidence type="ECO:0008006" key="7">
    <source>
        <dbReference type="Google" id="ProtNLM"/>
    </source>
</evidence>
<dbReference type="InterPro" id="IPR036728">
    <property type="entry name" value="PBP_GOBP_sf"/>
</dbReference>
<sequence length="244" mass="27915">MFTGHRSSPIIMQMFRVYVCTLILVATYVTAYLSNEDGANLSRDKRHARREFCCNLPWNQTLNEVYMECNVFNDTKEGPYGFPLRNEDPLPDFRFALLCPEKTEDGNFKSNCDSGEEMNIENGCGDTSREDDMLHCLESPRTDCETRCVYEKQGVFSPEGQVISKNLHELTFLTVSSDGRFKHAVHHAVKDCLCKLKKIETTYGHKSLDSCALANILSYCIDYETSKHCPESSREDLDEERDCP</sequence>
<evidence type="ECO:0000256" key="2">
    <source>
        <dbReference type="ARBA" id="ARBA00008098"/>
    </source>
</evidence>
<keyword evidence="6" id="KW-1185">Reference proteome</keyword>
<protein>
    <recommendedName>
        <fullName evidence="7">Odorant binding protein</fullName>
    </recommendedName>
</protein>
<evidence type="ECO:0000313" key="6">
    <source>
        <dbReference type="Proteomes" id="UP001378592"/>
    </source>
</evidence>
<keyword evidence="4" id="KW-1133">Transmembrane helix</keyword>
<dbReference type="GO" id="GO:0005576">
    <property type="term" value="C:extracellular region"/>
    <property type="evidence" value="ECO:0007669"/>
    <property type="project" value="UniProtKB-SubCell"/>
</dbReference>
<evidence type="ECO:0000313" key="5">
    <source>
        <dbReference type="EMBL" id="KAK7870256.1"/>
    </source>
</evidence>
<dbReference type="SUPFAM" id="SSF47565">
    <property type="entry name" value="Insect pheromone/odorant-binding proteins"/>
    <property type="match status" value="1"/>
</dbReference>
<dbReference type="AlphaFoldDB" id="A0AAN9ZAP0"/>
<dbReference type="InterPro" id="IPR052295">
    <property type="entry name" value="Odorant-binding_protein"/>
</dbReference>
<evidence type="ECO:0000256" key="4">
    <source>
        <dbReference type="SAM" id="Phobius"/>
    </source>
</evidence>
<comment type="subcellular location">
    <subcellularLocation>
        <location evidence="1">Secreted</location>
    </subcellularLocation>
</comment>
<dbReference type="Gene3D" id="1.10.238.270">
    <property type="match status" value="1"/>
</dbReference>
<dbReference type="GO" id="GO:0005549">
    <property type="term" value="F:odorant binding"/>
    <property type="evidence" value="ECO:0007669"/>
    <property type="project" value="InterPro"/>
</dbReference>
<feature type="transmembrane region" description="Helical" evidence="4">
    <location>
        <begin position="15"/>
        <end position="33"/>
    </location>
</feature>
<proteinExistence type="inferred from homology"/>
<evidence type="ECO:0000256" key="3">
    <source>
        <dbReference type="ARBA" id="ARBA00022525"/>
    </source>
</evidence>
<reference evidence="5 6" key="1">
    <citation type="submission" date="2024-03" db="EMBL/GenBank/DDBJ databases">
        <title>The genome assembly and annotation of the cricket Gryllus longicercus Weissman &amp; Gray.</title>
        <authorList>
            <person name="Szrajer S."/>
            <person name="Gray D."/>
            <person name="Ylla G."/>
        </authorList>
    </citation>
    <scope>NUCLEOTIDE SEQUENCE [LARGE SCALE GENOMIC DNA]</scope>
    <source>
        <strain evidence="5">DAG 2021-001</strain>
        <tissue evidence="5">Whole body minus gut</tissue>
    </source>
</reference>